<dbReference type="InterPro" id="IPR000073">
    <property type="entry name" value="AB_hydrolase_1"/>
</dbReference>
<evidence type="ECO:0000256" key="1">
    <source>
        <dbReference type="ARBA" id="ARBA00022963"/>
    </source>
</evidence>
<gene>
    <name evidence="4" type="ORF">MNEG_5647</name>
</gene>
<dbReference type="PANTHER" id="PTHR11005">
    <property type="entry name" value="LYSOSOMAL ACID LIPASE-RELATED"/>
    <property type="match status" value="1"/>
</dbReference>
<dbReference type="EMBL" id="KK101076">
    <property type="protein sequence ID" value="KIZ02314.1"/>
    <property type="molecule type" value="Genomic_DNA"/>
</dbReference>
<dbReference type="EC" id="3.1.1.-" evidence="4"/>
<organism evidence="4 5">
    <name type="scientific">Monoraphidium neglectum</name>
    <dbReference type="NCBI Taxonomy" id="145388"/>
    <lineage>
        <taxon>Eukaryota</taxon>
        <taxon>Viridiplantae</taxon>
        <taxon>Chlorophyta</taxon>
        <taxon>core chlorophytes</taxon>
        <taxon>Chlorophyceae</taxon>
        <taxon>CS clade</taxon>
        <taxon>Sphaeropleales</taxon>
        <taxon>Selenastraceae</taxon>
        <taxon>Monoraphidium</taxon>
    </lineage>
</organism>
<dbReference type="KEGG" id="mng:MNEG_5647"/>
<dbReference type="STRING" id="145388.A0A0D2L5L2"/>
<evidence type="ECO:0000259" key="3">
    <source>
        <dbReference type="Pfam" id="PF00561"/>
    </source>
</evidence>
<accession>A0A0D2L5L2</accession>
<dbReference type="SUPFAM" id="SSF53474">
    <property type="entry name" value="alpha/beta-Hydrolases"/>
    <property type="match status" value="1"/>
</dbReference>
<dbReference type="InterPro" id="IPR029058">
    <property type="entry name" value="AB_hydrolase_fold"/>
</dbReference>
<evidence type="ECO:0000313" key="4">
    <source>
        <dbReference type="EMBL" id="KIZ02314.1"/>
    </source>
</evidence>
<dbReference type="Pfam" id="PF00561">
    <property type="entry name" value="Abhydrolase_1"/>
    <property type="match status" value="1"/>
</dbReference>
<dbReference type="Proteomes" id="UP000054498">
    <property type="component" value="Unassembled WGS sequence"/>
</dbReference>
<feature type="domain" description="AB hydrolase-1" evidence="3">
    <location>
        <begin position="4"/>
        <end position="102"/>
    </location>
</feature>
<dbReference type="GO" id="GO:0016042">
    <property type="term" value="P:lipid catabolic process"/>
    <property type="evidence" value="ECO:0007669"/>
    <property type="project" value="UniProtKB-KW"/>
</dbReference>
<dbReference type="Gene3D" id="3.40.50.1820">
    <property type="entry name" value="alpha/beta hydrolase"/>
    <property type="match status" value="1"/>
</dbReference>
<reference evidence="4 5" key="1">
    <citation type="journal article" date="2013" name="BMC Genomics">
        <title>Reconstruction of the lipid metabolism for the microalga Monoraphidium neglectum from its genome sequence reveals characteristics suitable for biofuel production.</title>
        <authorList>
            <person name="Bogen C."/>
            <person name="Al-Dilaimi A."/>
            <person name="Albersmeier A."/>
            <person name="Wichmann J."/>
            <person name="Grundmann M."/>
            <person name="Rupp O."/>
            <person name="Lauersen K.J."/>
            <person name="Blifernez-Klassen O."/>
            <person name="Kalinowski J."/>
            <person name="Goesmann A."/>
            <person name="Mussgnug J.H."/>
            <person name="Kruse O."/>
        </authorList>
    </citation>
    <scope>NUCLEOTIDE SEQUENCE [LARGE SCALE GENOMIC DNA]</scope>
    <source>
        <strain evidence="4 5">SAG 48.87</strain>
    </source>
</reference>
<dbReference type="GO" id="GO:0016787">
    <property type="term" value="F:hydrolase activity"/>
    <property type="evidence" value="ECO:0007669"/>
    <property type="project" value="UniProtKB-KW"/>
</dbReference>
<keyword evidence="2" id="KW-0443">Lipid metabolism</keyword>
<dbReference type="AlphaFoldDB" id="A0A0D2L5L2"/>
<keyword evidence="4" id="KW-0378">Hydrolase</keyword>
<keyword evidence="5" id="KW-1185">Reference proteome</keyword>
<name>A0A0D2L5L2_9CHLO</name>
<sequence length="284" mass="31047">MGFYLADAGFDVWVANSRCNSYSAGNREYRSTDAGYWQSSLDELALLDLPATIDAVLRMTGAPQLSVVGHSQGAALPAMLLAARPEYNKKVGLVVMLAPVMFAEELKTKFLTSQARKGGASLLADAGIGHFLPSTMMAHLLQGCMRSHQSKAWCFNLVNFFLFGPSSRVADDDFARLAAAWPSGMPLRVIMHWSQMHRSGRGLEMFDYGSVCDGPSVHGPYQETCNQAKYGQEVPPLYDISRVTTKAAVMYGADDLLGTEANVAKLLANWRADVVFTRKYLNTA</sequence>
<evidence type="ECO:0000256" key="2">
    <source>
        <dbReference type="ARBA" id="ARBA00023098"/>
    </source>
</evidence>
<dbReference type="OrthoDB" id="9974421at2759"/>
<evidence type="ECO:0000313" key="5">
    <source>
        <dbReference type="Proteomes" id="UP000054498"/>
    </source>
</evidence>
<protein>
    <submittedName>
        <fullName evidence="4">Lipase member M</fullName>
        <ecNumber evidence="4">3.1.1.-</ecNumber>
    </submittedName>
</protein>
<proteinExistence type="predicted"/>
<dbReference type="RefSeq" id="XP_013901333.1">
    <property type="nucleotide sequence ID" value="XM_014045879.1"/>
</dbReference>
<keyword evidence="1" id="KW-0442">Lipid degradation</keyword>
<dbReference type="GeneID" id="25738524"/>